<feature type="transmembrane region" description="Helical" evidence="7">
    <location>
        <begin position="248"/>
        <end position="268"/>
    </location>
</feature>
<protein>
    <submittedName>
        <fullName evidence="9">MFS transporter</fullName>
    </submittedName>
</protein>
<evidence type="ECO:0000256" key="4">
    <source>
        <dbReference type="ARBA" id="ARBA00022692"/>
    </source>
</evidence>
<dbReference type="GO" id="GO:0022857">
    <property type="term" value="F:transmembrane transporter activity"/>
    <property type="evidence" value="ECO:0007669"/>
    <property type="project" value="InterPro"/>
</dbReference>
<keyword evidence="2" id="KW-0813">Transport</keyword>
<dbReference type="PROSITE" id="PS00216">
    <property type="entry name" value="SUGAR_TRANSPORT_1"/>
    <property type="match status" value="1"/>
</dbReference>
<evidence type="ECO:0000256" key="7">
    <source>
        <dbReference type="SAM" id="Phobius"/>
    </source>
</evidence>
<proteinExistence type="predicted"/>
<feature type="transmembrane region" description="Helical" evidence="7">
    <location>
        <begin position="69"/>
        <end position="87"/>
    </location>
</feature>
<dbReference type="AlphaFoldDB" id="A0A2U9IWB3"/>
<evidence type="ECO:0000313" key="10">
    <source>
        <dbReference type="Proteomes" id="UP000247586"/>
    </source>
</evidence>
<sequence length="360" mass="38577">MDRRIAFITFVGTVISWYSFFSMGIFAASYLTVFHSFLASGLFYFSGFGGRPIGALLLGRLGDRWGRRIALVGVFVLLFLGDLLVALNTPAMILSPILIGLGLGGEWGSASVMMAENVTRMRGGWTSLIQLSVPIGLILSLGVVVTQRLLLIPSFISLLMVPLILSVPEPRRANLGSGMMGLKPLLKGIMVKAGESSNFYVFTSFSIPFLLEAGLRTGIAPILIMSVEETFLMIPMGIASDIMGRREVIRLGMLIMLVSSILLSLSAFTRNPDLTLTSFLLFGLGDSLSYAPQGAYLAELYHEKERVTMTGLAYQLSATIAGGISVLVTSLSLSVLGIGGSLFTVPVLSAVYVLISILAV</sequence>
<evidence type="ECO:0000256" key="5">
    <source>
        <dbReference type="ARBA" id="ARBA00022989"/>
    </source>
</evidence>
<dbReference type="PANTHER" id="PTHR43045:SF7">
    <property type="entry name" value="MAJOR FACILITATOR SUPERFAMILY TRANSPORTER"/>
    <property type="match status" value="1"/>
</dbReference>
<feature type="transmembrane region" description="Helical" evidence="7">
    <location>
        <begin position="37"/>
        <end position="57"/>
    </location>
</feature>
<dbReference type="InterPro" id="IPR020846">
    <property type="entry name" value="MFS_dom"/>
</dbReference>
<keyword evidence="3" id="KW-1003">Cell membrane</keyword>
<evidence type="ECO:0000259" key="8">
    <source>
        <dbReference type="PROSITE" id="PS50850"/>
    </source>
</evidence>
<keyword evidence="5 7" id="KW-1133">Transmembrane helix</keyword>
<evidence type="ECO:0000313" key="9">
    <source>
        <dbReference type="EMBL" id="AWS00327.1"/>
    </source>
</evidence>
<name>A0A2U9IWB3_9CREN</name>
<dbReference type="STRING" id="1293036.GCA_001315825_02072"/>
<dbReference type="InterPro" id="IPR011701">
    <property type="entry name" value="MFS"/>
</dbReference>
<dbReference type="Pfam" id="PF07690">
    <property type="entry name" value="MFS_1"/>
    <property type="match status" value="1"/>
</dbReference>
<dbReference type="Proteomes" id="UP000247586">
    <property type="component" value="Chromosome"/>
</dbReference>
<reference evidence="9 10" key="1">
    <citation type="submission" date="2018-05" db="EMBL/GenBank/DDBJ databases">
        <title>Complete Genome Sequences of Extremely Thermoacidophilic, Metal-Mobilizing Type-Strain Members of the Archaeal Family Sulfolobaceae: Acidianus brierleyi DSM-1651T, Acidianus sulfidivorans DSM-18786T, Metallosphaera hakonensis DSM-7519T, and Metallosphaera prunae DSM-10039T.</title>
        <authorList>
            <person name="Counts J.A."/>
            <person name="Kelly R.M."/>
        </authorList>
    </citation>
    <scope>NUCLEOTIDE SEQUENCE [LARGE SCALE GENOMIC DNA]</scope>
    <source>
        <strain evidence="9 10">HO1-1</strain>
    </source>
</reference>
<evidence type="ECO:0000256" key="2">
    <source>
        <dbReference type="ARBA" id="ARBA00022448"/>
    </source>
</evidence>
<dbReference type="EMBL" id="CP029287">
    <property type="protein sequence ID" value="AWS00327.1"/>
    <property type="molecule type" value="Genomic_DNA"/>
</dbReference>
<feature type="transmembrane region" description="Helical" evidence="7">
    <location>
        <begin position="338"/>
        <end position="359"/>
    </location>
</feature>
<feature type="domain" description="Major facilitator superfamily (MFS) profile" evidence="8">
    <location>
        <begin position="150"/>
        <end position="360"/>
    </location>
</feature>
<feature type="transmembrane region" description="Helical" evidence="7">
    <location>
        <begin position="312"/>
        <end position="332"/>
    </location>
</feature>
<feature type="transmembrane region" description="Helical" evidence="7">
    <location>
        <begin position="7"/>
        <end position="31"/>
    </location>
</feature>
<keyword evidence="10" id="KW-1185">Reference proteome</keyword>
<accession>A0A2U9IWB3</accession>
<reference evidence="10" key="3">
    <citation type="submission" date="2020-03" db="EMBL/GenBank/DDBJ databases">
        <title>Sequencing and Assembly of Multiple Reported Metal-Biooxidizing Members of the Extremely Thermoacidophilic Archaeal Family Sulfolobaceae.</title>
        <authorList>
            <person name="Counts J.A."/>
            <person name="Kelly R.M."/>
        </authorList>
    </citation>
    <scope>NUCLEOTIDE SEQUENCE [LARGE SCALE GENOMIC DNA]</scope>
    <source>
        <strain evidence="10">HO1-1</strain>
    </source>
</reference>
<dbReference type="GO" id="GO:0005886">
    <property type="term" value="C:plasma membrane"/>
    <property type="evidence" value="ECO:0007669"/>
    <property type="project" value="UniProtKB-SubCell"/>
</dbReference>
<feature type="transmembrane region" description="Helical" evidence="7">
    <location>
        <begin position="125"/>
        <end position="144"/>
    </location>
</feature>
<dbReference type="PROSITE" id="PS50850">
    <property type="entry name" value="MFS"/>
    <property type="match status" value="1"/>
</dbReference>
<dbReference type="KEGG" id="mhk:DFR87_12280"/>
<organism evidence="9 10">
    <name type="scientific">Metallosphaera hakonensis JCM 8857 = DSM 7519</name>
    <dbReference type="NCBI Taxonomy" id="1293036"/>
    <lineage>
        <taxon>Archaea</taxon>
        <taxon>Thermoproteota</taxon>
        <taxon>Thermoprotei</taxon>
        <taxon>Sulfolobales</taxon>
        <taxon>Sulfolobaceae</taxon>
        <taxon>Metallosphaera</taxon>
    </lineage>
</organism>
<keyword evidence="4 7" id="KW-0812">Transmembrane</keyword>
<dbReference type="PANTHER" id="PTHR43045">
    <property type="entry name" value="SHIKIMATE TRANSPORTER"/>
    <property type="match status" value="1"/>
</dbReference>
<dbReference type="Gene3D" id="1.20.1250.20">
    <property type="entry name" value="MFS general substrate transporter like domains"/>
    <property type="match status" value="2"/>
</dbReference>
<evidence type="ECO:0000256" key="6">
    <source>
        <dbReference type="ARBA" id="ARBA00023136"/>
    </source>
</evidence>
<feature type="transmembrane region" description="Helical" evidence="7">
    <location>
        <begin position="150"/>
        <end position="168"/>
    </location>
</feature>
<reference evidence="10" key="2">
    <citation type="submission" date="2020-03" db="EMBL/GenBank/DDBJ databases">
        <title>Complete Genome Sequences of Extremely Thermoacidophilic, Metal-Mobilizing Type-Strain Members of the Archaeal Family Sulfolobaceae: Acidianus brierleyi DSM-1651T, Acidianus sulfidivorans DSM-18786T, Metallosphaera hakonensis DSM-7519T, and Metallosphaera prunae DSM-10039T.</title>
        <authorList>
            <person name="Counts J.A."/>
            <person name="Kelly R.M."/>
        </authorList>
    </citation>
    <scope>NUCLEOTIDE SEQUENCE [LARGE SCALE GENOMIC DNA]</scope>
    <source>
        <strain evidence="10">HO1-1</strain>
    </source>
</reference>
<dbReference type="OrthoDB" id="37222at2157"/>
<comment type="subcellular location">
    <subcellularLocation>
        <location evidence="1">Cell membrane</location>
        <topology evidence="1">Multi-pass membrane protein</topology>
    </subcellularLocation>
</comment>
<dbReference type="InterPro" id="IPR005829">
    <property type="entry name" value="Sugar_transporter_CS"/>
</dbReference>
<dbReference type="InterPro" id="IPR036259">
    <property type="entry name" value="MFS_trans_sf"/>
</dbReference>
<dbReference type="RefSeq" id="WP_054836940.1">
    <property type="nucleotide sequence ID" value="NZ_BBBA01000015.1"/>
</dbReference>
<dbReference type="GeneID" id="36836132"/>
<evidence type="ECO:0000256" key="1">
    <source>
        <dbReference type="ARBA" id="ARBA00004651"/>
    </source>
</evidence>
<gene>
    <name evidence="9" type="ORF">DFR87_12280</name>
</gene>
<evidence type="ECO:0000256" key="3">
    <source>
        <dbReference type="ARBA" id="ARBA00022475"/>
    </source>
</evidence>
<dbReference type="SUPFAM" id="SSF103473">
    <property type="entry name" value="MFS general substrate transporter"/>
    <property type="match status" value="1"/>
</dbReference>
<keyword evidence="6 7" id="KW-0472">Membrane</keyword>